<feature type="compositionally biased region" description="Polar residues" evidence="1">
    <location>
        <begin position="37"/>
        <end position="49"/>
    </location>
</feature>
<evidence type="ECO:0000256" key="1">
    <source>
        <dbReference type="SAM" id="MobiDB-lite"/>
    </source>
</evidence>
<organism evidence="2 3">
    <name type="scientific">Steinernema glaseri</name>
    <dbReference type="NCBI Taxonomy" id="37863"/>
    <lineage>
        <taxon>Eukaryota</taxon>
        <taxon>Metazoa</taxon>
        <taxon>Ecdysozoa</taxon>
        <taxon>Nematoda</taxon>
        <taxon>Chromadorea</taxon>
        <taxon>Rhabditida</taxon>
        <taxon>Tylenchina</taxon>
        <taxon>Panagrolaimomorpha</taxon>
        <taxon>Strongyloidoidea</taxon>
        <taxon>Steinernematidae</taxon>
        <taxon>Steinernema</taxon>
    </lineage>
</organism>
<evidence type="ECO:0000313" key="2">
    <source>
        <dbReference type="Proteomes" id="UP000095287"/>
    </source>
</evidence>
<reference evidence="3" key="1">
    <citation type="submission" date="2016-11" db="UniProtKB">
        <authorList>
            <consortium name="WormBaseParasite"/>
        </authorList>
    </citation>
    <scope>IDENTIFICATION</scope>
</reference>
<accession>A0A1I7YT47</accession>
<feature type="compositionally biased region" description="Low complexity" evidence="1">
    <location>
        <begin position="59"/>
        <end position="75"/>
    </location>
</feature>
<keyword evidence="2" id="KW-1185">Reference proteome</keyword>
<evidence type="ECO:0000313" key="3">
    <source>
        <dbReference type="WBParaSite" id="L893_g19453.t1"/>
    </source>
</evidence>
<dbReference type="AlphaFoldDB" id="A0A1I7YT47"/>
<sequence length="125" mass="13208">MQIAIARPVATISPPPHATDGGVSRPTTSPRWPPLPRTSTRKVNTQLGPATTLKDDRLPTPSSRSCLRSSPSSLASPSHFGLLLLAAGPLPPGAARALLKTVYSIRRRLVIDPSTNDVSATLLML</sequence>
<protein>
    <submittedName>
        <fullName evidence="3">Uncharacterized protein</fullName>
    </submittedName>
</protein>
<dbReference type="WBParaSite" id="L893_g19453.t1">
    <property type="protein sequence ID" value="L893_g19453.t1"/>
    <property type="gene ID" value="L893_g19453"/>
</dbReference>
<feature type="region of interest" description="Disordered" evidence="1">
    <location>
        <begin position="1"/>
        <end position="75"/>
    </location>
</feature>
<proteinExistence type="predicted"/>
<name>A0A1I7YT47_9BILA</name>
<dbReference type="Proteomes" id="UP000095287">
    <property type="component" value="Unplaced"/>
</dbReference>